<keyword evidence="4" id="KW-1185">Reference proteome</keyword>
<feature type="compositionally biased region" description="Pro residues" evidence="1">
    <location>
        <begin position="973"/>
        <end position="982"/>
    </location>
</feature>
<dbReference type="Proteomes" id="UP000006906">
    <property type="component" value="Chromosome 1"/>
</dbReference>
<reference evidence="2" key="1">
    <citation type="journal article" date="2003" name="J. Cell Biol.">
        <title>Defective flagellar assembly and length regulation in LF3 null mutants in Chlamydomonas.</title>
        <authorList>
            <person name="Tam L.W."/>
            <person name="Dentler W.L."/>
            <person name="Lefebvre P.A."/>
        </authorList>
    </citation>
    <scope>NUCLEOTIDE SEQUENCE</scope>
</reference>
<proteinExistence type="predicted"/>
<sequence length="1374" mass="133066">MPLRLGDFDGEAQERQTDDGIAAFCRHLGELCDLLNAPYDDVNALAHLARAGELQGTNVNLLLHNAFYHWLGERVQLSVAESRDVAPETIAAHAREAALAQIQSGEYVSQFVTAVAAHATQNVDGVQGPVAPTKQSLFDLPGHFELLGPDEVDGLLKDLASSDCPVGALEKLVADPHLLEDLCFGPTWPQLCDSLGRLVCLLPPSGGTQAAVTGAGHHQHGHTRAAAAVGGGAGRAAASVPEMPKQQQLLLQALNEVVSAVAASSPPHAAELLDGLAPYLTALALRLSLPLPGAGTGHATPVAPDQLQTRVQAGMAGPGAGAGDGGPGGVAVVGTGAVGLLVAVTARDAFAVEIVRLAQQLVVGLSQEFHTLPHSCAALAARAVCDVVRAGLARGAPAPPPPAGAVTAASGGGGPGGGGLADLDLELSALDLLVLLDPELRWWQRLCSSTHATQRMADAAAATQLAAALEAALAAWAYATAAAAAAAGHHSDGGLAVAVAAAGVRSPSHLVACAALLGGLVRANNPALLACEQPAGSRRVVGALPAVVAAPAPAPAPHVANGHSGVGTGGLSSAGVEGLPVAMAAALPQGAGAAAAGATGPASGAQAAAALPEYSEVPQYTPAQVAEQRQRLTRLLGALCGVACALADRPGLLRPGGAGHDSGTGGARGSVFVTLAADVLAAAAELGVLTWHQPMAPGAHGGTSAAVAGAAGGNGGAGGGALAALLQAMMRAASVTAAAAAAAGAAGNGGAGTGGRTRAAAAAEADAWLEAATCVLEAVAEHAELGAASSPTALPPPALSVSDALSGLLRHIAGRVRGCAGGGGGGGAAGTNSAAASAAAATAAPAWSRAVVRLAVAAAPQSPLVAAALTDLAEPLCALLTARSARRTASAAKAAAAATAAQAAGKAAAVAAAPAAAAPALAASGSSGDAAAGLAASLSLLDILSGGSSSKSVTAACPGTAATAAGRGEVGTAPPPPPPPPLQAVELDAMEELAAALVLSYCRGGAAAIAEPVAAVQPSGVLSNAGDGGGSSGTIAGLTAGAGAGACAAPCAPQPVAALPQQLQRPALLTCAARSLCRRYDTAGLVYAVPPSGSVEEELREGGAGSEAEEPEVPAAEAHPGGGLLSIRGGSGVACAATAAQRRAVAAAGGLARSCPAGQQALLAEGFARRLLRDVAATLHEGEYTSPLCEPLAYADPLAGLAAALAELMAWPGLLAVLQPVQAQPDAVAAAAGAGAPAAAGAGVGAGSGARQRLAQETADRARAEVLVLLQELVTWLDPCCDDSRGVAPQDAAAVSLAAFRSLVEHDPGAAAALDADTNIRWYLCNLTGDDAPPAAPPAECVAPQSDMLLDLARRLLAALPPLAAAAAPGAAPA</sequence>
<evidence type="ECO:0000313" key="2">
    <source>
        <dbReference type="EMBL" id="AAO62545.1"/>
    </source>
</evidence>
<dbReference type="OrthoDB" id="552948at2759"/>
<dbReference type="EMBL" id="AY186602">
    <property type="protein sequence ID" value="AAO62545.1"/>
    <property type="molecule type" value="Genomic_DNA"/>
</dbReference>
<dbReference type="HOGENOM" id="CLU_256090_0_0_1"/>
<dbReference type="RefSeq" id="XP_001702119.1">
    <property type="nucleotide sequence ID" value="XM_001702067.1"/>
</dbReference>
<evidence type="ECO:0000256" key="1">
    <source>
        <dbReference type="SAM" id="MobiDB-lite"/>
    </source>
</evidence>
<organism evidence="2">
    <name type="scientific">Chlamydomonas reinhardtii</name>
    <name type="common">Chlamydomonas smithii</name>
    <dbReference type="NCBI Taxonomy" id="3055"/>
    <lineage>
        <taxon>Eukaryota</taxon>
        <taxon>Viridiplantae</taxon>
        <taxon>Chlorophyta</taxon>
        <taxon>core chlorophytes</taxon>
        <taxon>Chlorophyceae</taxon>
        <taxon>CS clade</taxon>
        <taxon>Chlamydomonadales</taxon>
        <taxon>Chlamydomonadaceae</taxon>
        <taxon>Chlamydomonas</taxon>
    </lineage>
</organism>
<dbReference type="PaxDb" id="3055-EDO97208"/>
<evidence type="ECO:0000313" key="4">
    <source>
        <dbReference type="Proteomes" id="UP000006906"/>
    </source>
</evidence>
<feature type="region of interest" description="Disordered" evidence="1">
    <location>
        <begin position="1096"/>
        <end position="1121"/>
    </location>
</feature>
<protein>
    <submittedName>
        <fullName evidence="2">Long flagella</fullName>
    </submittedName>
</protein>
<name>Q6Y3H7_CHLRE</name>
<dbReference type="GeneID" id="5727640"/>
<evidence type="ECO:0000313" key="3">
    <source>
        <dbReference type="EMBL" id="PNW87889.1"/>
    </source>
</evidence>
<accession>Q6Y3H7</accession>
<reference evidence="3" key="3">
    <citation type="submission" date="2017-07" db="EMBL/GenBank/DDBJ databases">
        <title>WGS assembly of Chlamydomonas reinhardtii.</title>
        <authorList>
            <consortium name="Chlamydomonas Annotation Team"/>
            <consortium name="JGI Annotation Team"/>
            <person name="Merchant S.S."/>
            <person name="Prochnik S.E."/>
            <person name="Vallon O."/>
            <person name="Harris E.H."/>
            <person name="Karpowicz S.J."/>
            <person name="Witman G.B."/>
            <person name="Terry A."/>
            <person name="Salamov A."/>
            <person name="Fritz-Laylin L.K."/>
            <person name="Marechal-Drouard L."/>
            <person name="Marshall W.F."/>
            <person name="Qu L.H."/>
            <person name="Nelson D.R."/>
            <person name="Sanderfoot A.A."/>
            <person name="Spalding M.H."/>
            <person name="Kapitonov V.V."/>
            <person name="Ren Q."/>
            <person name="Ferris P."/>
            <person name="Lindquist E."/>
            <person name="Shapiro H."/>
            <person name="Lucas S.M."/>
            <person name="Grimwood J."/>
            <person name="Schmutz J."/>
            <person name="Grigoriev I.V."/>
            <person name="Rokhsar D.S."/>
        </authorList>
    </citation>
    <scope>NUCLEOTIDE SEQUENCE</scope>
    <source>
        <strain evidence="3">CC-503 cw92 mt+</strain>
    </source>
</reference>
<keyword evidence="2" id="KW-0966">Cell projection</keyword>
<dbReference type="Gramene" id="PNW87889">
    <property type="protein sequence ID" value="PNW87889"/>
    <property type="gene ID" value="CHLRE_01g006050v5"/>
</dbReference>
<feature type="region of interest" description="Disordered" evidence="1">
    <location>
        <begin position="965"/>
        <end position="984"/>
    </location>
</feature>
<keyword evidence="2" id="KW-0282">Flagellum</keyword>
<dbReference type="OMA" id="TNIRWYL"/>
<reference evidence="3 4" key="2">
    <citation type="journal article" date="2007" name="Science">
        <title>The Chlamydomonas genome reveals the evolution of key animal and plant functions.</title>
        <authorList>
            <person name="Merchant S.S."/>
            <person name="Prochnik S.E."/>
            <person name="Vallon O."/>
            <person name="Harris E.H."/>
            <person name="Karpowicz S.J."/>
            <person name="Witman G.B."/>
            <person name="Terry A."/>
            <person name="Salamov A."/>
            <person name="Fritz-Laylin L.K."/>
            <person name="Marechal-Drouard L."/>
            <person name="Marshall W.F."/>
            <person name="Qu L.H."/>
            <person name="Nelson D.R."/>
            <person name="Sanderfoot A.A."/>
            <person name="Spalding M.H."/>
            <person name="Kapitonov V.V."/>
            <person name="Ren Q."/>
            <person name="Ferris P."/>
            <person name="Lindquist E."/>
            <person name="Shapiro H."/>
            <person name="Lucas S.M."/>
            <person name="Grimwood J."/>
            <person name="Schmutz J."/>
            <person name="Cardol P."/>
            <person name="Cerutti H."/>
            <person name="Chanfreau G."/>
            <person name="Chen C.L."/>
            <person name="Cognat V."/>
            <person name="Croft M.T."/>
            <person name="Dent R."/>
            <person name="Dutcher S."/>
            <person name="Fernandez E."/>
            <person name="Fukuzawa H."/>
            <person name="Gonzalez-Ballester D."/>
            <person name="Gonzalez-Halphen D."/>
            <person name="Hallmann A."/>
            <person name="Hanikenne M."/>
            <person name="Hippler M."/>
            <person name="Inwood W."/>
            <person name="Jabbari K."/>
            <person name="Kalanon M."/>
            <person name="Kuras R."/>
            <person name="Lefebvre P.A."/>
            <person name="Lemaire S.D."/>
            <person name="Lobanov A.V."/>
            <person name="Lohr M."/>
            <person name="Manuell A."/>
            <person name="Meier I."/>
            <person name="Mets L."/>
            <person name="Mittag M."/>
            <person name="Mittelmeier T."/>
            <person name="Moroney J.V."/>
            <person name="Moseley J."/>
            <person name="Napoli C."/>
            <person name="Nedelcu A.M."/>
            <person name="Niyogi K."/>
            <person name="Novoselov S.V."/>
            <person name="Paulsen I.T."/>
            <person name="Pazour G."/>
            <person name="Purton S."/>
            <person name="Ral J.P."/>
            <person name="Riano-Pachon D.M."/>
            <person name="Riekhof W."/>
            <person name="Rymarquis L."/>
            <person name="Schroda M."/>
            <person name="Stern D."/>
            <person name="Umen J."/>
            <person name="Willows R."/>
            <person name="Wilson N."/>
            <person name="Zimmer S.L."/>
            <person name="Allmer J."/>
            <person name="Balk J."/>
            <person name="Bisova K."/>
            <person name="Chen C.J."/>
            <person name="Elias M."/>
            <person name="Gendler K."/>
            <person name="Hauser C."/>
            <person name="Lamb M.R."/>
            <person name="Ledford H."/>
            <person name="Long J.C."/>
            <person name="Minagawa J."/>
            <person name="Page M.D."/>
            <person name="Pan J."/>
            <person name="Pootakham W."/>
            <person name="Roje S."/>
            <person name="Rose A."/>
            <person name="Stahlberg E."/>
            <person name="Terauchi A.M."/>
            <person name="Yang P."/>
            <person name="Ball S."/>
            <person name="Bowler C."/>
            <person name="Dieckmann C.L."/>
            <person name="Gladyshev V.N."/>
            <person name="Green P."/>
            <person name="Jorgensen R."/>
            <person name="Mayfield S."/>
            <person name="Mueller-Roeber B."/>
            <person name="Rajamani S."/>
            <person name="Sayre R.T."/>
            <person name="Brokstein P."/>
            <person name="Dubchak I."/>
            <person name="Goodstein D."/>
            <person name="Hornick L."/>
            <person name="Huang Y.W."/>
            <person name="Jhaveri J."/>
            <person name="Luo Y."/>
            <person name="Martinez D."/>
            <person name="Ngau W.C."/>
            <person name="Otillar B."/>
            <person name="Poliakov A."/>
            <person name="Porter A."/>
            <person name="Szajkowski L."/>
            <person name="Werner G."/>
            <person name="Zhou K."/>
            <person name="Grigoriev I.V."/>
            <person name="Rokhsar D.S."/>
            <person name="Grossman A.R."/>
        </authorList>
    </citation>
    <scope>NUCLEOTIDE SEQUENCE [LARGE SCALE GENOMIC DNA]</scope>
    <source>
        <strain evidence="4">CC-503</strain>
        <strain evidence="3">CC-503 cw92 mt+</strain>
    </source>
</reference>
<dbReference type="STRING" id="3055.Q6Y3H7"/>
<keyword evidence="2" id="KW-0969">Cilium</keyword>
<gene>
    <name evidence="2" type="primary">LF3</name>
    <name evidence="3" type="ORF">CHLRE_01g006050v5</name>
</gene>
<dbReference type="KEGG" id="cre:CHLRE_01g006050v5"/>
<dbReference type="EMBL" id="CM008962">
    <property type="protein sequence ID" value="PNW87889.1"/>
    <property type="molecule type" value="Genomic_DNA"/>
</dbReference>